<dbReference type="InterPro" id="IPR003959">
    <property type="entry name" value="ATPase_AAA_core"/>
</dbReference>
<dbReference type="InterPro" id="IPR027417">
    <property type="entry name" value="P-loop_NTPase"/>
</dbReference>
<name>A0A2U1UIQ0_9GAMM</name>
<reference evidence="3 5" key="2">
    <citation type="submission" date="2018-11" db="EMBL/GenBank/DDBJ databases">
        <title>Genome sequences of Brenneria nigrifluens and Brenneria rubrifaciens.</title>
        <authorList>
            <person name="Poret-Peterson A.T."/>
            <person name="McClean A.E."/>
            <person name="Kluepfel D.A."/>
        </authorList>
    </citation>
    <scope>NUCLEOTIDE SEQUENCE [LARGE SCALE GENOMIC DNA]</scope>
    <source>
        <strain evidence="3 5">ATCC 13028</strain>
    </source>
</reference>
<protein>
    <recommendedName>
        <fullName evidence="1">ATPase AAA-type core domain-containing protein</fullName>
    </recommendedName>
</protein>
<dbReference type="GO" id="GO:0016887">
    <property type="term" value="F:ATP hydrolysis activity"/>
    <property type="evidence" value="ECO:0007669"/>
    <property type="project" value="InterPro"/>
</dbReference>
<evidence type="ECO:0000313" key="5">
    <source>
        <dbReference type="Proteomes" id="UP000303847"/>
    </source>
</evidence>
<dbReference type="AlphaFoldDB" id="A0A2U1UIQ0"/>
<dbReference type="EMBL" id="QDKK01000036">
    <property type="protein sequence ID" value="PWC21549.1"/>
    <property type="molecule type" value="Genomic_DNA"/>
</dbReference>
<proteinExistence type="predicted"/>
<dbReference type="Pfam" id="PF13304">
    <property type="entry name" value="AAA_21"/>
    <property type="match status" value="1"/>
</dbReference>
<evidence type="ECO:0000313" key="4">
    <source>
        <dbReference type="Proteomes" id="UP000295985"/>
    </source>
</evidence>
<keyword evidence="5" id="KW-1185">Reference proteome</keyword>
<accession>A0A2U1UIQ0</accession>
<evidence type="ECO:0000313" key="3">
    <source>
        <dbReference type="EMBL" id="QCR07047.1"/>
    </source>
</evidence>
<dbReference type="GO" id="GO:0005524">
    <property type="term" value="F:ATP binding"/>
    <property type="evidence" value="ECO:0007669"/>
    <property type="project" value="InterPro"/>
</dbReference>
<sequence length="104" mass="11896">MGNFVLEPVAGKVLLCWKSKFSDKVFGSHLTSDGSLRLFYLLTLLSLPETRLPDILFFDESELDLHPNAITLVSEMMKRVPKNHQLLSRGSRLTCWTDLNWKTS</sequence>
<dbReference type="Proteomes" id="UP000303847">
    <property type="component" value="Chromosome"/>
</dbReference>
<gene>
    <name evidence="2" type="ORF">DDT54_18610</name>
    <name evidence="3" type="ORF">EH206_20435</name>
</gene>
<dbReference type="Proteomes" id="UP000295985">
    <property type="component" value="Unassembled WGS sequence"/>
</dbReference>
<evidence type="ECO:0000259" key="1">
    <source>
        <dbReference type="Pfam" id="PF13304"/>
    </source>
</evidence>
<feature type="domain" description="ATPase AAA-type core" evidence="1">
    <location>
        <begin position="29"/>
        <end position="83"/>
    </location>
</feature>
<dbReference type="EMBL" id="CP034036">
    <property type="protein sequence ID" value="QCR07047.1"/>
    <property type="molecule type" value="Genomic_DNA"/>
</dbReference>
<reference evidence="2 4" key="1">
    <citation type="submission" date="2018-04" db="EMBL/GenBank/DDBJ databases">
        <title>Brenneria corticis sp.nov.</title>
        <authorList>
            <person name="Li Y."/>
        </authorList>
    </citation>
    <scope>NUCLEOTIDE SEQUENCE [LARGE SCALE GENOMIC DNA]</scope>
    <source>
        <strain evidence="2 4">LMG 2694</strain>
    </source>
</reference>
<dbReference type="Gene3D" id="3.40.50.300">
    <property type="entry name" value="P-loop containing nucleotide triphosphate hydrolases"/>
    <property type="match status" value="1"/>
</dbReference>
<evidence type="ECO:0000313" key="2">
    <source>
        <dbReference type="EMBL" id="PWC21549.1"/>
    </source>
</evidence>
<organism evidence="2 4">
    <name type="scientific">Brenneria nigrifluens DSM 30175 = ATCC 13028</name>
    <dbReference type="NCBI Taxonomy" id="1121120"/>
    <lineage>
        <taxon>Bacteria</taxon>
        <taxon>Pseudomonadati</taxon>
        <taxon>Pseudomonadota</taxon>
        <taxon>Gammaproteobacteria</taxon>
        <taxon>Enterobacterales</taxon>
        <taxon>Pectobacteriaceae</taxon>
        <taxon>Brenneria</taxon>
    </lineage>
</organism>
<dbReference type="SUPFAM" id="SSF52540">
    <property type="entry name" value="P-loop containing nucleoside triphosphate hydrolases"/>
    <property type="match status" value="1"/>
</dbReference>